<feature type="domain" description="LysM" evidence="6">
    <location>
        <begin position="587"/>
        <end position="636"/>
    </location>
</feature>
<feature type="compositionally biased region" description="Low complexity" evidence="5">
    <location>
        <begin position="648"/>
        <end position="683"/>
    </location>
</feature>
<dbReference type="GO" id="GO:0008061">
    <property type="term" value="F:chitin binding"/>
    <property type="evidence" value="ECO:0007669"/>
    <property type="project" value="UniProtKB-KW"/>
</dbReference>
<dbReference type="Proteomes" id="UP001303473">
    <property type="component" value="Unassembled WGS sequence"/>
</dbReference>
<dbReference type="Pfam" id="PF01476">
    <property type="entry name" value="LysM"/>
    <property type="match status" value="3"/>
</dbReference>
<feature type="domain" description="LysM" evidence="6">
    <location>
        <begin position="216"/>
        <end position="263"/>
    </location>
</feature>
<keyword evidence="3" id="KW-0843">Virulence</keyword>
<evidence type="ECO:0000256" key="5">
    <source>
        <dbReference type="SAM" id="MobiDB-lite"/>
    </source>
</evidence>
<dbReference type="SMART" id="SM00257">
    <property type="entry name" value="LysM"/>
    <property type="match status" value="5"/>
</dbReference>
<dbReference type="CDD" id="cd00118">
    <property type="entry name" value="LysM"/>
    <property type="match status" value="4"/>
</dbReference>
<name>A0AAN6MY75_9PEZI</name>
<keyword evidence="1" id="KW-0147">Chitin-binding</keyword>
<reference evidence="8" key="1">
    <citation type="journal article" date="2023" name="Mol. Phylogenet. Evol.">
        <title>Genome-scale phylogeny and comparative genomics of the fungal order Sordariales.</title>
        <authorList>
            <person name="Hensen N."/>
            <person name="Bonometti L."/>
            <person name="Westerberg I."/>
            <person name="Brannstrom I.O."/>
            <person name="Guillou S."/>
            <person name="Cros-Aarteil S."/>
            <person name="Calhoun S."/>
            <person name="Haridas S."/>
            <person name="Kuo A."/>
            <person name="Mondo S."/>
            <person name="Pangilinan J."/>
            <person name="Riley R."/>
            <person name="LaButti K."/>
            <person name="Andreopoulos B."/>
            <person name="Lipzen A."/>
            <person name="Chen C."/>
            <person name="Yan M."/>
            <person name="Daum C."/>
            <person name="Ng V."/>
            <person name="Clum A."/>
            <person name="Steindorff A."/>
            <person name="Ohm R.A."/>
            <person name="Martin F."/>
            <person name="Silar P."/>
            <person name="Natvig D.O."/>
            <person name="Lalanne C."/>
            <person name="Gautier V."/>
            <person name="Ament-Velasquez S.L."/>
            <person name="Kruys A."/>
            <person name="Hutchinson M.I."/>
            <person name="Powell A.J."/>
            <person name="Barry K."/>
            <person name="Miller A.N."/>
            <person name="Grigoriev I.V."/>
            <person name="Debuchy R."/>
            <person name="Gladieux P."/>
            <person name="Hiltunen Thoren M."/>
            <person name="Johannesson H."/>
        </authorList>
    </citation>
    <scope>NUCLEOTIDE SEQUENCE [LARGE SCALE GENOMIC DNA]</scope>
    <source>
        <strain evidence="8">CBS 340.73</strain>
    </source>
</reference>
<sequence length="761" mass="80120">MRIRRSFPEVPSRVFSCLRVLLSASDPNVCRGSRHAGLSSPAAALSSSLDPGYFHRCFLADAWKGVFVCNARPVNSLGFQHPHLHTRAMFTMKAVLLAAAGGMLVGRAAAQDSTPAGPTQTGTISTCNKWYTVQSGDTCATVESKFGITQAQFLAWNPAVSSDCSTNFWGGYSYCVGVSGAPPVSTTSLSSSTKSVPTLTSPPGPTMTGEPANCNNWYLVKSGDNCGTVETAYGITHAQFLQWNPAVSSDCATNFWVGEAYCVGVGAVTSGPATTTTTSSTSTSFNTSTTPYSTRLPVTNWTISSPTVGTTWPPTQTQAGQPSYCNYWHLVQGGDTCAGIAAMYPTWMTLADFFAWNPVVGSDCSGLYVMYWVCVGIQPQTSLTLQYPTTSPTIPDEVPWTPTPLPSVDYSFTPSPTQGPLPTNCANYYLSQPGDTCHIVAANLGYVSEAQFLAYNSFLNGNCDGLWSGVYYCVSEWNGTQNDLPMPRTVTTKPSPVPSDTTSACTSWYQTSGDDDCDVIPAIFGTFSKSDFLSWNPSVGQGCLGLVEGTYYCVSVPGTPTTRTAIVTPTPTPTAPVQAGIAANCISWWLVKTTDTCDIITTANSLTLQQFLDWNPGVANGTSNCTQLLPDYDVCVLIEGMEPGGNGTATTTSPPGNSTSPITSTPTTSTPTSTQSGGASSTPAPVQSGMVAGCHRFYFVESGDGCAAIASSAQIALNDFYTWNPSVKTDCSMLLAGYYVCIGISGPVTTITSGAPVPAPT</sequence>
<evidence type="ECO:0000313" key="7">
    <source>
        <dbReference type="EMBL" id="KAK3935701.1"/>
    </source>
</evidence>
<proteinExistence type="inferred from homology"/>
<feature type="region of interest" description="Disordered" evidence="5">
    <location>
        <begin position="187"/>
        <end position="207"/>
    </location>
</feature>
<feature type="domain" description="LysM" evidence="6">
    <location>
        <begin position="129"/>
        <end position="176"/>
    </location>
</feature>
<evidence type="ECO:0000256" key="3">
    <source>
        <dbReference type="ARBA" id="ARBA00023026"/>
    </source>
</evidence>
<gene>
    <name evidence="7" type="ORF">QBC46DRAFT_396871</name>
</gene>
<feature type="compositionally biased region" description="Low complexity" evidence="5">
    <location>
        <begin position="187"/>
        <end position="199"/>
    </location>
</feature>
<evidence type="ECO:0000256" key="2">
    <source>
        <dbReference type="ARBA" id="ARBA00022729"/>
    </source>
</evidence>
<organism evidence="7 8">
    <name type="scientific">Diplogelasinospora grovesii</name>
    <dbReference type="NCBI Taxonomy" id="303347"/>
    <lineage>
        <taxon>Eukaryota</taxon>
        <taxon>Fungi</taxon>
        <taxon>Dikarya</taxon>
        <taxon>Ascomycota</taxon>
        <taxon>Pezizomycotina</taxon>
        <taxon>Sordariomycetes</taxon>
        <taxon>Sordariomycetidae</taxon>
        <taxon>Sordariales</taxon>
        <taxon>Diplogelasinosporaceae</taxon>
        <taxon>Diplogelasinospora</taxon>
    </lineage>
</organism>
<comment type="similarity">
    <text evidence="4">Belongs to the secreted LysM effector family.</text>
</comment>
<protein>
    <recommendedName>
        <fullName evidence="6">LysM domain-containing protein</fullName>
    </recommendedName>
</protein>
<dbReference type="InterPro" id="IPR018392">
    <property type="entry name" value="LysM"/>
</dbReference>
<evidence type="ECO:0000256" key="4">
    <source>
        <dbReference type="ARBA" id="ARBA00044955"/>
    </source>
</evidence>
<dbReference type="PANTHER" id="PTHR34997:SF2">
    <property type="entry name" value="LYSM DOMAIN-CONTAINING PROTEIN-RELATED"/>
    <property type="match status" value="1"/>
</dbReference>
<comment type="caution">
    <text evidence="7">The sequence shown here is derived from an EMBL/GenBank/DDBJ whole genome shotgun (WGS) entry which is preliminary data.</text>
</comment>
<evidence type="ECO:0000259" key="6">
    <source>
        <dbReference type="PROSITE" id="PS51782"/>
    </source>
</evidence>
<dbReference type="EMBL" id="MU853911">
    <property type="protein sequence ID" value="KAK3935701.1"/>
    <property type="molecule type" value="Genomic_DNA"/>
</dbReference>
<feature type="region of interest" description="Disordered" evidence="5">
    <location>
        <begin position="645"/>
        <end position="684"/>
    </location>
</feature>
<dbReference type="SUPFAM" id="SSF54106">
    <property type="entry name" value="LysM domain"/>
    <property type="match status" value="4"/>
</dbReference>
<dbReference type="AlphaFoldDB" id="A0AAN6MY75"/>
<evidence type="ECO:0000256" key="1">
    <source>
        <dbReference type="ARBA" id="ARBA00022669"/>
    </source>
</evidence>
<feature type="domain" description="LysM" evidence="6">
    <location>
        <begin position="427"/>
        <end position="474"/>
    </location>
</feature>
<accession>A0AAN6MY75</accession>
<evidence type="ECO:0000313" key="8">
    <source>
        <dbReference type="Proteomes" id="UP001303473"/>
    </source>
</evidence>
<feature type="domain" description="LysM" evidence="6">
    <location>
        <begin position="696"/>
        <end position="742"/>
    </location>
</feature>
<dbReference type="InterPro" id="IPR052210">
    <property type="entry name" value="LysM1-like"/>
</dbReference>
<keyword evidence="2" id="KW-0732">Signal</keyword>
<dbReference type="PANTHER" id="PTHR34997">
    <property type="entry name" value="AM15"/>
    <property type="match status" value="1"/>
</dbReference>
<dbReference type="Gene3D" id="3.10.350.10">
    <property type="entry name" value="LysM domain"/>
    <property type="match status" value="7"/>
</dbReference>
<dbReference type="InterPro" id="IPR036779">
    <property type="entry name" value="LysM_dom_sf"/>
</dbReference>
<dbReference type="PROSITE" id="PS51782">
    <property type="entry name" value="LYSM"/>
    <property type="match status" value="6"/>
</dbReference>
<feature type="domain" description="LysM" evidence="6">
    <location>
        <begin position="327"/>
        <end position="375"/>
    </location>
</feature>
<keyword evidence="8" id="KW-1185">Reference proteome</keyword>